<evidence type="ECO:0000256" key="1">
    <source>
        <dbReference type="SAM" id="Phobius"/>
    </source>
</evidence>
<feature type="domain" description="Phospholipid/glycerol acyltransferase" evidence="2">
    <location>
        <begin position="99"/>
        <end position="214"/>
    </location>
</feature>
<reference evidence="3" key="2">
    <citation type="journal article" date="2022" name="Res Sq">
        <title>Comparative Genomics Reveals Insights into the Divergent Evolution of Astigmatic Mites and Household Pest Adaptations.</title>
        <authorList>
            <person name="Xiong Q."/>
            <person name="Wan A.T.-Y."/>
            <person name="Liu X.-Y."/>
            <person name="Fung C.S.-H."/>
            <person name="Xiao X."/>
            <person name="Malainual N."/>
            <person name="Hou J."/>
            <person name="Wang L."/>
            <person name="Wang M."/>
            <person name="Yang K."/>
            <person name="Cui Y."/>
            <person name="Leung E."/>
            <person name="Nong W."/>
            <person name="Shin S.-K."/>
            <person name="Au S."/>
            <person name="Jeong K.Y."/>
            <person name="Chew F.T."/>
            <person name="Hui J."/>
            <person name="Leung T.F."/>
            <person name="Tungtrongchitr A."/>
            <person name="Zhong N."/>
            <person name="Liu Z."/>
            <person name="Tsui S."/>
        </authorList>
    </citation>
    <scope>NUCLEOTIDE SEQUENCE</scope>
    <source>
        <strain evidence="3">Derf</strain>
        <tissue evidence="3">Whole organism</tissue>
    </source>
</reference>
<dbReference type="AlphaFoldDB" id="A0A922HMN9"/>
<proteinExistence type="predicted"/>
<dbReference type="Pfam" id="PF01553">
    <property type="entry name" value="Acyltransferase"/>
    <property type="match status" value="3"/>
</dbReference>
<dbReference type="GO" id="GO:0016020">
    <property type="term" value="C:membrane"/>
    <property type="evidence" value="ECO:0007669"/>
    <property type="project" value="TreeGrafter"/>
</dbReference>
<comment type="caution">
    <text evidence="3">The sequence shown here is derived from an EMBL/GenBank/DDBJ whole genome shotgun (WGS) entry which is preliminary data.</text>
</comment>
<dbReference type="InterPro" id="IPR002123">
    <property type="entry name" value="Plipid/glycerol_acylTrfase"/>
</dbReference>
<dbReference type="SUPFAM" id="SSF69593">
    <property type="entry name" value="Glycerol-3-phosphate (1)-acyltransferase"/>
    <property type="match status" value="3"/>
</dbReference>
<dbReference type="PANTHER" id="PTHR22753:SF14">
    <property type="entry name" value="MONOACYLGLYCEROL_DIACYLGLYCEROL O-ACYLTRANSFERASE"/>
    <property type="match status" value="1"/>
</dbReference>
<protein>
    <submittedName>
        <fullName evidence="3">Transmembrane protein 68</fullName>
    </submittedName>
</protein>
<sequence length="799" mass="93541">MINLINVNYWFISVPIVFLFGTPILYVSILYIATFILHLYRIRYRLPIFDKQQIINFDQHWKHWNDPVTVVSKFFTIIGRVWHDHEIINMNHIPDDGGAIIVFYHSTLPNDFHYLIAKIFLDKHRLMYTITDHSLYYVPGWSLLLKVFQLIPGTRNDCIQLLKQKHLLALSPGGLREAMFGDHNYQLVWAGRQGFAHVAREAQVPIIPVFTQNSREAFRSLPLPFRNFFRKIYDRFKIPMFIPYGGLPVKLTTIIGEPIHFPPEMSASEIADLTAKKMEQLIDRYQTRPGSILKALWQQFLTIIGRIWHDHEIINMNHIPDDGGAIIVFYHSTLPNDFHYLMAKIFLDKHRPMYTITDHALYYVPGWSLLLKVLQLIPGTRNDCIQLLKQKHLLALSPGGLREAMFGDHNYQLVWAGRQGFAHVAREAQVPIIPVFTQNSREAFRPLPLPFRNFFRKIYDRFKIPMFIPYGGLPVKLTTIIGQPIHFPPEMSASEIADLTAKKMEQLIDRYQTRPGSIRKALWQLIFYIGNIILHIHRIYNNIPYDDKNDDVDDDEHFKRWHKPVELFAKIISHIGYIWHGYNVIGLENIPAKDPAIIVFYHSTFPNDFYYLMALLFLKHKRTFFTIIERIIYRIPSWSLMLNVLRLIPGSVDDCVNIINRGNLLALSPGGLREAMFSDENYQLIWNNRHGFARIAKQTNVPIIPVFTQNSRESFRLLSIIPKWLCRLIYDRYKFPFLFIPYGGLPVKLTTFIGEPIHFTPEMTITEIAQLTAKKMEQLIEQHQTRPGSIRKALCQRFF</sequence>
<dbReference type="EMBL" id="ASGP02000008">
    <property type="protein sequence ID" value="KAH9493860.1"/>
    <property type="molecule type" value="Genomic_DNA"/>
</dbReference>
<organism evidence="3 4">
    <name type="scientific">Dermatophagoides farinae</name>
    <name type="common">American house dust mite</name>
    <dbReference type="NCBI Taxonomy" id="6954"/>
    <lineage>
        <taxon>Eukaryota</taxon>
        <taxon>Metazoa</taxon>
        <taxon>Ecdysozoa</taxon>
        <taxon>Arthropoda</taxon>
        <taxon>Chelicerata</taxon>
        <taxon>Arachnida</taxon>
        <taxon>Acari</taxon>
        <taxon>Acariformes</taxon>
        <taxon>Sarcoptiformes</taxon>
        <taxon>Astigmata</taxon>
        <taxon>Psoroptidia</taxon>
        <taxon>Analgoidea</taxon>
        <taxon>Pyroglyphidae</taxon>
        <taxon>Dermatophagoidinae</taxon>
        <taxon>Dermatophagoides</taxon>
    </lineage>
</organism>
<evidence type="ECO:0000259" key="2">
    <source>
        <dbReference type="SMART" id="SM00563"/>
    </source>
</evidence>
<dbReference type="CDD" id="cd07987">
    <property type="entry name" value="LPLAT_MGAT-like"/>
    <property type="match status" value="3"/>
</dbReference>
<dbReference type="GO" id="GO:0016746">
    <property type="term" value="F:acyltransferase activity"/>
    <property type="evidence" value="ECO:0007669"/>
    <property type="project" value="InterPro"/>
</dbReference>
<dbReference type="PANTHER" id="PTHR22753">
    <property type="entry name" value="TRANSMEMBRANE PROTEIN 68"/>
    <property type="match status" value="1"/>
</dbReference>
<evidence type="ECO:0000313" key="3">
    <source>
        <dbReference type="EMBL" id="KAH9493860.1"/>
    </source>
</evidence>
<gene>
    <name evidence="3" type="primary">TMEM68_4</name>
    <name evidence="3" type="ORF">DERF_014588</name>
</gene>
<keyword evidence="4" id="KW-1185">Reference proteome</keyword>
<dbReference type="Proteomes" id="UP000790347">
    <property type="component" value="Unassembled WGS sequence"/>
</dbReference>
<dbReference type="SMART" id="SM00563">
    <property type="entry name" value="PlsC"/>
    <property type="match status" value="3"/>
</dbReference>
<keyword evidence="1" id="KW-1133">Transmembrane helix</keyword>
<keyword evidence="1" id="KW-0472">Membrane</keyword>
<feature type="domain" description="Phospholipid/glycerol acyltransferase" evidence="2">
    <location>
        <begin position="596"/>
        <end position="711"/>
    </location>
</feature>
<reference evidence="3" key="1">
    <citation type="submission" date="2013-05" db="EMBL/GenBank/DDBJ databases">
        <authorList>
            <person name="Yim A.K.Y."/>
            <person name="Chan T.F."/>
            <person name="Ji K.M."/>
            <person name="Liu X.Y."/>
            <person name="Zhou J.W."/>
            <person name="Li R.Q."/>
            <person name="Yang K.Y."/>
            <person name="Li J."/>
            <person name="Li M."/>
            <person name="Law P.T.W."/>
            <person name="Wu Y.L."/>
            <person name="Cai Z.L."/>
            <person name="Qin H."/>
            <person name="Bao Y."/>
            <person name="Leung R.K.K."/>
            <person name="Ng P.K.S."/>
            <person name="Zou J."/>
            <person name="Zhong X.J."/>
            <person name="Ran P.X."/>
            <person name="Zhong N.S."/>
            <person name="Liu Z.G."/>
            <person name="Tsui S.K.W."/>
        </authorList>
    </citation>
    <scope>NUCLEOTIDE SEQUENCE</scope>
    <source>
        <strain evidence="3">Derf</strain>
        <tissue evidence="3">Whole organism</tissue>
    </source>
</reference>
<accession>A0A922HMN9</accession>
<keyword evidence="1 3" id="KW-0812">Transmembrane</keyword>
<feature type="transmembrane region" description="Helical" evidence="1">
    <location>
        <begin position="12"/>
        <end position="40"/>
    </location>
</feature>
<name>A0A922HMN9_DERFA</name>
<feature type="domain" description="Phospholipid/glycerol acyltransferase" evidence="2">
    <location>
        <begin position="325"/>
        <end position="440"/>
    </location>
</feature>
<evidence type="ECO:0000313" key="4">
    <source>
        <dbReference type="Proteomes" id="UP000790347"/>
    </source>
</evidence>